<evidence type="ECO:0000259" key="5">
    <source>
        <dbReference type="Pfam" id="PF12770"/>
    </source>
</evidence>
<evidence type="ECO:0000256" key="1">
    <source>
        <dbReference type="ARBA" id="ARBA00022741"/>
    </source>
</evidence>
<dbReference type="GO" id="GO:0034663">
    <property type="term" value="C:endoplasmic reticulum chaperone complex"/>
    <property type="evidence" value="ECO:0007669"/>
    <property type="project" value="TreeGrafter"/>
</dbReference>
<dbReference type="Pfam" id="PF00012">
    <property type="entry name" value="HSP70"/>
    <property type="match status" value="1"/>
</dbReference>
<dbReference type="InterPro" id="IPR024983">
    <property type="entry name" value="CHAT_dom"/>
</dbReference>
<keyword evidence="3" id="KW-0143">Chaperone</keyword>
<accession>A0A8S0VQP0</accession>
<organism evidence="6 7">
    <name type="scientific">Cyclocybe aegerita</name>
    <name type="common">Black poplar mushroom</name>
    <name type="synonym">Agrocybe aegerita</name>
    <dbReference type="NCBI Taxonomy" id="1973307"/>
    <lineage>
        <taxon>Eukaryota</taxon>
        <taxon>Fungi</taxon>
        <taxon>Dikarya</taxon>
        <taxon>Basidiomycota</taxon>
        <taxon>Agaricomycotina</taxon>
        <taxon>Agaricomycetes</taxon>
        <taxon>Agaricomycetidae</taxon>
        <taxon>Agaricales</taxon>
        <taxon>Agaricineae</taxon>
        <taxon>Bolbitiaceae</taxon>
        <taxon>Cyclocybe</taxon>
    </lineage>
</organism>
<dbReference type="PANTHER" id="PTHR45639:SF3">
    <property type="entry name" value="HYPOXIA UP-REGULATED PROTEIN 1"/>
    <property type="match status" value="1"/>
</dbReference>
<reference evidence="6 7" key="1">
    <citation type="submission" date="2020-01" db="EMBL/GenBank/DDBJ databases">
        <authorList>
            <person name="Gupta K D."/>
        </authorList>
    </citation>
    <scope>NUCLEOTIDE SEQUENCE [LARGE SCALE GENOMIC DNA]</scope>
</reference>
<comment type="caution">
    <text evidence="6">The sequence shown here is derived from an EMBL/GenBank/DDBJ whole genome shotgun (WGS) entry which is preliminary data.</text>
</comment>
<dbReference type="OrthoDB" id="9991317at2759"/>
<evidence type="ECO:0000313" key="6">
    <source>
        <dbReference type="EMBL" id="CAA7260645.1"/>
    </source>
</evidence>
<dbReference type="Gene3D" id="3.30.30.30">
    <property type="match status" value="1"/>
</dbReference>
<dbReference type="SUPFAM" id="SSF53067">
    <property type="entry name" value="Actin-like ATPase domain"/>
    <property type="match status" value="2"/>
</dbReference>
<dbReference type="Proteomes" id="UP000467700">
    <property type="component" value="Unassembled WGS sequence"/>
</dbReference>
<keyword evidence="1" id="KW-0547">Nucleotide-binding</keyword>
<evidence type="ECO:0000256" key="4">
    <source>
        <dbReference type="SAM" id="MobiDB-lite"/>
    </source>
</evidence>
<dbReference type="SUPFAM" id="SSF48452">
    <property type="entry name" value="TPR-like"/>
    <property type="match status" value="1"/>
</dbReference>
<dbReference type="GO" id="GO:0005524">
    <property type="term" value="F:ATP binding"/>
    <property type="evidence" value="ECO:0007669"/>
    <property type="project" value="UniProtKB-KW"/>
</dbReference>
<dbReference type="Pfam" id="PF12770">
    <property type="entry name" value="CHAT"/>
    <property type="match status" value="1"/>
</dbReference>
<dbReference type="GO" id="GO:0030968">
    <property type="term" value="P:endoplasmic reticulum unfolded protein response"/>
    <property type="evidence" value="ECO:0007669"/>
    <property type="project" value="TreeGrafter"/>
</dbReference>
<dbReference type="InterPro" id="IPR013126">
    <property type="entry name" value="Hsp_70_fam"/>
</dbReference>
<feature type="region of interest" description="Disordered" evidence="4">
    <location>
        <begin position="401"/>
        <end position="435"/>
    </location>
</feature>
<name>A0A8S0VQP0_CYCAE</name>
<feature type="compositionally biased region" description="Low complexity" evidence="4">
    <location>
        <begin position="406"/>
        <end position="419"/>
    </location>
</feature>
<proteinExistence type="predicted"/>
<feature type="domain" description="CHAT" evidence="5">
    <location>
        <begin position="1141"/>
        <end position="1433"/>
    </location>
</feature>
<dbReference type="Gene3D" id="3.90.640.10">
    <property type="entry name" value="Actin, Chain A, domain 4"/>
    <property type="match status" value="1"/>
</dbReference>
<evidence type="ECO:0000256" key="3">
    <source>
        <dbReference type="ARBA" id="ARBA00023186"/>
    </source>
</evidence>
<dbReference type="InterPro" id="IPR011990">
    <property type="entry name" value="TPR-like_helical_dom_sf"/>
</dbReference>
<protein>
    <recommendedName>
        <fullName evidence="5">CHAT domain-containing protein</fullName>
    </recommendedName>
</protein>
<dbReference type="Gene3D" id="3.30.420.40">
    <property type="match status" value="2"/>
</dbReference>
<evidence type="ECO:0000313" key="7">
    <source>
        <dbReference type="Proteomes" id="UP000467700"/>
    </source>
</evidence>
<sequence length="1434" mass="159147">MTTIAGIDLGSYACMIDYMAYSSIRKPAARRVFTLTSNLLLGDNNLNGFKYLVGRDSPELLQDECTKANMFVPYGDEKVFVPGRFILALLFRKIVNALTEAQLWISTDAIYSLQAAISIPSWFDHSQQGTILEAAHHAGFHRVGLVTATPTIASVYNSLHFLPRLKKEIHRSQVAENVLFVDIGHTSTTVALVEFTHRGYAIQNVEFNASLGGRDVDLALASHFRQKIFISADFEINQFSHLYSLLVKECKAAKDTLLFSWDADIRLYILPINRTFRASLTSDIIETVSVPFLQKLTLLIQDVVSQTGQGISCVDTVVLSGATTILLKSEITENLPGAVVRMLDKRFITRKVLSVCMSMPNRNTPRDPFWIAKRSSTGAMVWKEWKSDSEKDVDLASEMENMDFPSSSSGSTNPSFSHSTAGNSPRNSHPADNATQGFYSELGTVVRDIHRQLDTIKRTSESDPEWLEMCSNLCASYLKKHKMNGNVNTLGDATMWAARALGDVDFETEARPEFLANLAHCLKLHYEHSGDLELLNKAVLYQSYIIAALTKDTPPMAGYLINYGTFLQIRGEHLGHIPDLEDGAKALQRAIGILTDSTSPSDIMALMSALSNLGNILQVLYRWTGRIEDLHRMITCYESALSITKGSDAERAANLNHCGIAMLMHYKHFGDVQDAHKAIEYVTEALRCVPEEHPSTPIYIGNYVSALHSLHIQTNDPETLDKAIEMNKKALRLLPEDSPHKRSHISKLGNLLGSKYTFTKDLETLGGALRHQEAALNLVPEDKFMERFSYLNNIATTLVERFRTTRAIEDISRAMKMFEEGILLVDDGSDRSAAIGNLANAEYEYFAMFGDHAARQRCLKLCKEVVNSLAPLTVRFEATKVWIAATSQSVNGPEALEANTAAVDLLSQLAWPGLSLSSQINVLRVARQTACNTTAAALHFGDVARGLEWLEQGRTIAWNNLLQIRSPLKGLEEQAPELAREITRLSQLLERGPQGDVPLDGSVPTLRVEKSPDFSRNAIALERDKLLNKARVLPGFENLMKGKKFTDFAVASNDGPIVVVNISTYRCDAIIMLSGRYPVNLRLENFSLEQAENLRVLMHKALKESMRMQRGEQNDPNETRFGRPRRTNTDSDADTIFRYILKELWAKVVEPIINCLGIGVKMLEHMPHIWWCPTGPLTFLPLHAAGIYAADHDRETATISLLDYVVSSYIPSLSALHNIVYKDNTQRPPFGMLPVIQSSAPGQTPLPATLAELEIIRKYARRFSDRVRVLAEEEATVESVMSGMKRSSWVHLACHGQQDVDDPTKSGLHLQDGILGLQDIIQTPLPGADFVFLSACQTASGDVTHPDEAIHLAAGMLLAGFNSVIASMWSIGDSDATIVADQVYAYLFRDGKVPDSREAARALHRGVRFLRAKRAGSRGGSGFVSWVPFIHVGM</sequence>
<dbReference type="EMBL" id="CACVBS010000030">
    <property type="protein sequence ID" value="CAA7260645.1"/>
    <property type="molecule type" value="Genomic_DNA"/>
</dbReference>
<evidence type="ECO:0000256" key="2">
    <source>
        <dbReference type="ARBA" id="ARBA00022840"/>
    </source>
</evidence>
<feature type="compositionally biased region" description="Basic and acidic residues" evidence="4">
    <location>
        <begin position="1107"/>
        <end position="1121"/>
    </location>
</feature>
<feature type="region of interest" description="Disordered" evidence="4">
    <location>
        <begin position="1107"/>
        <end position="1129"/>
    </location>
</feature>
<keyword evidence="7" id="KW-1185">Reference proteome</keyword>
<dbReference type="GO" id="GO:0140662">
    <property type="term" value="F:ATP-dependent protein folding chaperone"/>
    <property type="evidence" value="ECO:0007669"/>
    <property type="project" value="InterPro"/>
</dbReference>
<dbReference type="Gene3D" id="1.25.40.10">
    <property type="entry name" value="Tetratricopeptide repeat domain"/>
    <property type="match status" value="2"/>
</dbReference>
<gene>
    <name evidence="6" type="ORF">AAE3_LOCUS2885</name>
</gene>
<dbReference type="PANTHER" id="PTHR45639">
    <property type="entry name" value="HSC70CB, ISOFORM G-RELATED"/>
    <property type="match status" value="1"/>
</dbReference>
<dbReference type="InterPro" id="IPR043129">
    <property type="entry name" value="ATPase_NBD"/>
</dbReference>
<keyword evidence="2" id="KW-0067">ATP-binding</keyword>